<dbReference type="AlphaFoldDB" id="A0A7H1N0W5"/>
<accession>A0A7H1N0W5</accession>
<reference evidence="3 4" key="1">
    <citation type="submission" date="2020-05" db="EMBL/GenBank/DDBJ databases">
        <title>Complete closed genome sequence of Defluviicoccus vanus.</title>
        <authorList>
            <person name="Bessarab I."/>
            <person name="Arumugam K."/>
            <person name="Maszenan A.M."/>
            <person name="Seviour R.J."/>
            <person name="Williams R.B."/>
        </authorList>
    </citation>
    <scope>NUCLEOTIDE SEQUENCE [LARGE SCALE GENOMIC DNA]</scope>
    <source>
        <strain evidence="3 4">Ben 114</strain>
    </source>
</reference>
<dbReference type="InterPro" id="IPR026265">
    <property type="entry name" value="LptC"/>
</dbReference>
<dbReference type="KEGG" id="dvn:HQ394_08500"/>
<feature type="compositionally biased region" description="Low complexity" evidence="1">
    <location>
        <begin position="16"/>
        <end position="29"/>
    </location>
</feature>
<keyword evidence="2" id="KW-1133">Transmembrane helix</keyword>
<dbReference type="EMBL" id="CP053923">
    <property type="protein sequence ID" value="QNT69351.1"/>
    <property type="molecule type" value="Genomic_DNA"/>
</dbReference>
<name>A0A7H1N0W5_9PROT</name>
<dbReference type="GO" id="GO:0015221">
    <property type="term" value="F:lipopolysaccharide transmembrane transporter activity"/>
    <property type="evidence" value="ECO:0007669"/>
    <property type="project" value="InterPro"/>
</dbReference>
<evidence type="ECO:0000313" key="4">
    <source>
        <dbReference type="Proteomes" id="UP000516369"/>
    </source>
</evidence>
<feature type="compositionally biased region" description="Basic and acidic residues" evidence="1">
    <location>
        <begin position="1"/>
        <end position="12"/>
    </location>
</feature>
<gene>
    <name evidence="3" type="primary">lptC</name>
    <name evidence="3" type="ORF">HQ394_08500</name>
</gene>
<organism evidence="3 4">
    <name type="scientific">Defluviicoccus vanus</name>
    <dbReference type="NCBI Taxonomy" id="111831"/>
    <lineage>
        <taxon>Bacteria</taxon>
        <taxon>Pseudomonadati</taxon>
        <taxon>Pseudomonadota</taxon>
        <taxon>Alphaproteobacteria</taxon>
        <taxon>Rhodospirillales</taxon>
        <taxon>Rhodospirillaceae</taxon>
        <taxon>Defluviicoccus</taxon>
    </lineage>
</organism>
<feature type="region of interest" description="Disordered" evidence="1">
    <location>
        <begin position="1"/>
        <end position="31"/>
    </location>
</feature>
<dbReference type="Gene3D" id="2.60.450.10">
    <property type="entry name" value="Lipopolysaccharide (LPS) transport protein A like domain"/>
    <property type="match status" value="1"/>
</dbReference>
<keyword evidence="2" id="KW-0812">Transmembrane</keyword>
<dbReference type="GO" id="GO:0005886">
    <property type="term" value="C:plasma membrane"/>
    <property type="evidence" value="ECO:0007669"/>
    <property type="project" value="InterPro"/>
</dbReference>
<dbReference type="RefSeq" id="WP_190262856.1">
    <property type="nucleotide sequence ID" value="NZ_CP053923.1"/>
</dbReference>
<dbReference type="NCBIfam" id="TIGR04409">
    <property type="entry name" value="LptC_YrbK"/>
    <property type="match status" value="1"/>
</dbReference>
<dbReference type="Proteomes" id="UP000516369">
    <property type="component" value="Chromosome"/>
</dbReference>
<dbReference type="Pfam" id="PF06835">
    <property type="entry name" value="LptC"/>
    <property type="match status" value="1"/>
</dbReference>
<dbReference type="InterPro" id="IPR010664">
    <property type="entry name" value="LipoPS_assembly_LptC-rel"/>
</dbReference>
<evidence type="ECO:0000256" key="1">
    <source>
        <dbReference type="SAM" id="MobiDB-lite"/>
    </source>
</evidence>
<evidence type="ECO:0000313" key="3">
    <source>
        <dbReference type="EMBL" id="QNT69351.1"/>
    </source>
</evidence>
<keyword evidence="4" id="KW-1185">Reference proteome</keyword>
<feature type="transmembrane region" description="Helical" evidence="2">
    <location>
        <begin position="41"/>
        <end position="60"/>
    </location>
</feature>
<keyword evidence="2" id="KW-0472">Membrane</keyword>
<sequence length="233" mass="24912">MKAEKQASHRETLGGASAAAATRSRSTDAAAERRLRSYRRVARWGLVGVVVLVVLFIALWPELKPSTTRVQVSNAITTANNVVSNRDAAMDAHFTGTDRFGRPFTITAPQVDSAGSGAGQDGMILTKPISDMTMTDGRKVHLTADRGVYNPDAKVVDLYGNVVFVDENGYRVETSTATIKLDEGLVTGAEPVVGYASFGKVDGVGFRIVNSGENVFVNGPARMRITSAQPRLP</sequence>
<proteinExistence type="predicted"/>
<protein>
    <submittedName>
        <fullName evidence="3">LPS export ABC transporter periplasmic protein LptC</fullName>
    </submittedName>
</protein>
<evidence type="ECO:0000256" key="2">
    <source>
        <dbReference type="SAM" id="Phobius"/>
    </source>
</evidence>